<evidence type="ECO:0000313" key="21">
    <source>
        <dbReference type="Proteomes" id="UP000306102"/>
    </source>
</evidence>
<keyword evidence="9" id="KW-0999">Mitochondrion inner membrane</keyword>
<protein>
    <recommendedName>
        <fullName evidence="5">ATP synthase subunit alpha, mitochondrial</fullName>
    </recommendedName>
</protein>
<dbReference type="Pfam" id="PF00006">
    <property type="entry name" value="ATP-synt_ab"/>
    <property type="match status" value="1"/>
</dbReference>
<evidence type="ECO:0000256" key="14">
    <source>
        <dbReference type="ARBA" id="ARBA00023196"/>
    </source>
</evidence>
<dbReference type="GO" id="GO:0048038">
    <property type="term" value="F:quinone binding"/>
    <property type="evidence" value="ECO:0007669"/>
    <property type="project" value="InterPro"/>
</dbReference>
<dbReference type="GO" id="GO:0051287">
    <property type="term" value="F:NAD binding"/>
    <property type="evidence" value="ECO:0007669"/>
    <property type="project" value="InterPro"/>
</dbReference>
<dbReference type="InterPro" id="IPR001135">
    <property type="entry name" value="NADH_Q_OxRdtase_suD"/>
</dbReference>
<reference evidence="20 21" key="1">
    <citation type="journal article" date="2018" name="Proc. Natl. Acad. Sci. U.S.A.">
        <title>Draft genome sequence of Camellia sinensis var. sinensis provides insights into the evolution of the tea genome and tea quality.</title>
        <authorList>
            <person name="Wei C."/>
            <person name="Yang H."/>
            <person name="Wang S."/>
            <person name="Zhao J."/>
            <person name="Liu C."/>
            <person name="Gao L."/>
            <person name="Xia E."/>
            <person name="Lu Y."/>
            <person name="Tai Y."/>
            <person name="She G."/>
            <person name="Sun J."/>
            <person name="Cao H."/>
            <person name="Tong W."/>
            <person name="Gao Q."/>
            <person name="Li Y."/>
            <person name="Deng W."/>
            <person name="Jiang X."/>
            <person name="Wang W."/>
            <person name="Chen Q."/>
            <person name="Zhang S."/>
            <person name="Li H."/>
            <person name="Wu J."/>
            <person name="Wang P."/>
            <person name="Li P."/>
            <person name="Shi C."/>
            <person name="Zheng F."/>
            <person name="Jian J."/>
            <person name="Huang B."/>
            <person name="Shan D."/>
            <person name="Shi M."/>
            <person name="Fang C."/>
            <person name="Yue Y."/>
            <person name="Li F."/>
            <person name="Li D."/>
            <person name="Wei S."/>
            <person name="Han B."/>
            <person name="Jiang C."/>
            <person name="Yin Y."/>
            <person name="Xia T."/>
            <person name="Zhang Z."/>
            <person name="Bennetzen J.L."/>
            <person name="Zhao S."/>
            <person name="Wan X."/>
        </authorList>
    </citation>
    <scope>NUCLEOTIDE SEQUENCE [LARGE SCALE GENOMIC DNA]</scope>
    <source>
        <strain evidence="21">cv. Shuchazao</strain>
        <tissue evidence="20">Leaf</tissue>
    </source>
</reference>
<name>A0A4S4E6J7_CAMSN</name>
<evidence type="ECO:0000259" key="19">
    <source>
        <dbReference type="Pfam" id="PF00346"/>
    </source>
</evidence>
<dbReference type="Gene3D" id="3.40.50.300">
    <property type="entry name" value="P-loop containing nucleotide triphosphate hydrolases"/>
    <property type="match status" value="1"/>
</dbReference>
<dbReference type="InterPro" id="IPR000793">
    <property type="entry name" value="ATP_synth_asu_C"/>
</dbReference>
<organism evidence="20 21">
    <name type="scientific">Camellia sinensis var. sinensis</name>
    <name type="common">China tea</name>
    <dbReference type="NCBI Taxonomy" id="542762"/>
    <lineage>
        <taxon>Eukaryota</taxon>
        <taxon>Viridiplantae</taxon>
        <taxon>Streptophyta</taxon>
        <taxon>Embryophyta</taxon>
        <taxon>Tracheophyta</taxon>
        <taxon>Spermatophyta</taxon>
        <taxon>Magnoliopsida</taxon>
        <taxon>eudicotyledons</taxon>
        <taxon>Gunneridae</taxon>
        <taxon>Pentapetalae</taxon>
        <taxon>asterids</taxon>
        <taxon>Ericales</taxon>
        <taxon>Theaceae</taxon>
        <taxon>Camellia</taxon>
    </lineage>
</organism>
<feature type="domain" description="ATP synthase alpha subunit C-terminal" evidence="18">
    <location>
        <begin position="284"/>
        <end position="396"/>
    </location>
</feature>
<keyword evidence="7" id="KW-0547">Nucleotide-binding</keyword>
<comment type="subcellular location">
    <subcellularLocation>
        <location evidence="1">Mitochondrion inner membrane</location>
    </subcellularLocation>
</comment>
<keyword evidence="14" id="KW-0139">CF(1)</keyword>
<comment type="caution">
    <text evidence="20">The sequence shown here is derived from an EMBL/GenBank/DDBJ whole genome shotgun (WGS) entry which is preliminary data.</text>
</comment>
<keyword evidence="10" id="KW-0067">ATP-binding</keyword>
<keyword evidence="11" id="KW-0406">Ion transport</keyword>
<evidence type="ECO:0000256" key="2">
    <source>
        <dbReference type="ARBA" id="ARBA00005769"/>
    </source>
</evidence>
<dbReference type="FunFam" id="3.40.50.300:FF:002432">
    <property type="entry name" value="ATP synthase subunit alpha, mitochondrial"/>
    <property type="match status" value="1"/>
</dbReference>
<evidence type="ECO:0000256" key="7">
    <source>
        <dbReference type="ARBA" id="ARBA00022741"/>
    </source>
</evidence>
<dbReference type="InterPro" id="IPR038376">
    <property type="entry name" value="ATP_synth_asu_C_sf"/>
</dbReference>
<dbReference type="Pfam" id="PF00306">
    <property type="entry name" value="ATP-synt_ab_C"/>
    <property type="match status" value="1"/>
</dbReference>
<dbReference type="SUPFAM" id="SSF56762">
    <property type="entry name" value="HydB/Nqo4-like"/>
    <property type="match status" value="1"/>
</dbReference>
<sequence>MPFRASENDSSRMKGNSDVQFVFFFFWEEEGREGARQVGTRGDRYDRYCIRIEEMRQSVRIIVQCLNQMPSGMIKVDRAKRSAFAAEKVNGQREGSRLSWALVKRNEASVAKLTTQGLEVLEPPEGAIILVKPSPVSTACKAKPIVKASLAEHQQPTPLRAKDRACPTREKTTLSDCKTPPRYNKKTIEARHRKGREAFPGDVFYLHSRLLERAAKRSNQTGAGSLTALPVIKTQVGDVSAYIPTNVIPITDGQIYLETELFYHGIRPTINVDLSVSRVRSAAQLKAMKQVCGSSKLELAQYREVAALAQFGSNLGSATQALLNRGARLTKVSKQPQYAPLPIEKQILVIYAVVNGFCDRMPLGKISEYERAIPSSVKPELLQSLLEKGGLTNERKMEPDVFLRESALPYL</sequence>
<evidence type="ECO:0000256" key="10">
    <source>
        <dbReference type="ARBA" id="ARBA00022840"/>
    </source>
</evidence>
<dbReference type="SUPFAM" id="SSF47917">
    <property type="entry name" value="C-terminal domain of alpha and beta subunits of F1 ATP synthase"/>
    <property type="match status" value="1"/>
</dbReference>
<dbReference type="Gene3D" id="1.20.150.20">
    <property type="entry name" value="ATP synthase alpha/beta chain, C-terminal domain"/>
    <property type="match status" value="1"/>
</dbReference>
<evidence type="ECO:0000256" key="15">
    <source>
        <dbReference type="ARBA" id="ARBA00023310"/>
    </source>
</evidence>
<comment type="similarity">
    <text evidence="3">Belongs to the ATPase alpha/beta chains family.</text>
</comment>
<keyword evidence="6" id="KW-0813">Transport</keyword>
<dbReference type="GO" id="GO:0045259">
    <property type="term" value="C:proton-transporting ATP synthase complex"/>
    <property type="evidence" value="ECO:0007669"/>
    <property type="project" value="UniProtKB-KW"/>
</dbReference>
<dbReference type="Gene3D" id="1.10.645.10">
    <property type="entry name" value="Cytochrome-c3 Hydrogenase, chain B"/>
    <property type="match status" value="1"/>
</dbReference>
<dbReference type="GO" id="GO:0005743">
    <property type="term" value="C:mitochondrial inner membrane"/>
    <property type="evidence" value="ECO:0007669"/>
    <property type="project" value="UniProtKB-SubCell"/>
</dbReference>
<dbReference type="STRING" id="542762.A0A4S4E6J7"/>
<evidence type="ECO:0000259" key="17">
    <source>
        <dbReference type="Pfam" id="PF00006"/>
    </source>
</evidence>
<dbReference type="SUPFAM" id="SSF52540">
    <property type="entry name" value="P-loop containing nucleoside triphosphate hydrolases"/>
    <property type="match status" value="1"/>
</dbReference>
<feature type="domain" description="NADH-quinone oxidoreductase subunit D" evidence="19">
    <location>
        <begin position="38"/>
        <end position="126"/>
    </location>
</feature>
<evidence type="ECO:0000256" key="9">
    <source>
        <dbReference type="ARBA" id="ARBA00022792"/>
    </source>
</evidence>
<accession>A0A4S4E6J7</accession>
<comment type="similarity">
    <text evidence="2">Belongs to the complex I 49 kDa subunit family.</text>
</comment>
<evidence type="ECO:0000256" key="8">
    <source>
        <dbReference type="ARBA" id="ARBA00022781"/>
    </source>
</evidence>
<dbReference type="InterPro" id="IPR029014">
    <property type="entry name" value="NiFe-Hase_large"/>
</dbReference>
<dbReference type="FunFam" id="1.20.150.20:FF:000001">
    <property type="entry name" value="ATP synthase subunit alpha"/>
    <property type="match status" value="1"/>
</dbReference>
<evidence type="ECO:0000256" key="6">
    <source>
        <dbReference type="ARBA" id="ARBA00022448"/>
    </source>
</evidence>
<dbReference type="GO" id="GO:0043531">
    <property type="term" value="F:ADP binding"/>
    <property type="evidence" value="ECO:0007669"/>
    <property type="project" value="TreeGrafter"/>
</dbReference>
<gene>
    <name evidence="20" type="ORF">TEA_028821</name>
</gene>
<dbReference type="InterPro" id="IPR000194">
    <property type="entry name" value="ATPase_F1/V1/A1_a/bsu_nucl-bd"/>
</dbReference>
<evidence type="ECO:0000256" key="5">
    <source>
        <dbReference type="ARBA" id="ARBA00016087"/>
    </source>
</evidence>
<dbReference type="InterPro" id="IPR005294">
    <property type="entry name" value="ATP_synth_F1_asu"/>
</dbReference>
<comment type="function">
    <text evidence="16">Mitochondrial membrane ATP synthase (F(1)F(0) ATP synthase or Complex V) produces ATP from ADP in the presence of a proton gradient across the membrane which is generated by electron transport complexes of the respiratory chain. F-type ATPases consist of two structural domains, F(1) - containing the extramembraneous catalytic core, and F(0) - containing the membrane proton channel, linked together by a central stalk and a peripheral stalk. During catalysis, ATP synthesis in the catalytic domain of F(1) is coupled via a rotary mechanism of the central stalk subunits to proton translocation. Subunits alpha and beta form the catalytic core in F(1). Rotation of the central stalk against the surrounding alpha(3)beta(3) subunits leads to hydrolysis of ATP in three separate catalytic sites on the beta subunits. Subunit alpha does not bear the catalytic high-affinity ATP-binding sites.</text>
</comment>
<evidence type="ECO:0000313" key="20">
    <source>
        <dbReference type="EMBL" id="THG11005.1"/>
    </source>
</evidence>
<proteinExistence type="inferred from homology"/>
<keyword evidence="15" id="KW-0066">ATP synthesis</keyword>
<dbReference type="Proteomes" id="UP000306102">
    <property type="component" value="Unassembled WGS sequence"/>
</dbReference>
<feature type="domain" description="ATPase F1/V1/A1 complex alpha/beta subunit nucleotide-binding" evidence="17">
    <location>
        <begin position="192"/>
        <end position="277"/>
    </location>
</feature>
<comment type="subunit">
    <text evidence="4">F-type ATPases have 2 components, CF(1) - the catalytic core - and CF(0) - the membrane proton channel. CF(1) has five subunits: alpha(3), beta(3), gamma(1), delta(1), epsilon(1). CF(0) has three main subunits: a, b and c.</text>
</comment>
<keyword evidence="8" id="KW-0375">Hydrogen ion transport</keyword>
<keyword evidence="12" id="KW-0496">Mitochondrion</keyword>
<dbReference type="InterPro" id="IPR027417">
    <property type="entry name" value="P-loop_NTPase"/>
</dbReference>
<dbReference type="PANTHER" id="PTHR48082">
    <property type="entry name" value="ATP SYNTHASE SUBUNIT ALPHA, MITOCHONDRIAL"/>
    <property type="match status" value="1"/>
</dbReference>
<dbReference type="AlphaFoldDB" id="A0A4S4E6J7"/>
<dbReference type="CDD" id="cd18113">
    <property type="entry name" value="ATP-synt_F1_alpha_C"/>
    <property type="match status" value="1"/>
</dbReference>
<evidence type="ECO:0000256" key="16">
    <source>
        <dbReference type="ARBA" id="ARBA00037296"/>
    </source>
</evidence>
<keyword evidence="13" id="KW-0472">Membrane</keyword>
<evidence type="ECO:0000256" key="13">
    <source>
        <dbReference type="ARBA" id="ARBA00023136"/>
    </source>
</evidence>
<dbReference type="GO" id="GO:0016651">
    <property type="term" value="F:oxidoreductase activity, acting on NAD(P)H"/>
    <property type="evidence" value="ECO:0007669"/>
    <property type="project" value="InterPro"/>
</dbReference>
<keyword evidence="21" id="KW-1185">Reference proteome</keyword>
<evidence type="ECO:0000256" key="3">
    <source>
        <dbReference type="ARBA" id="ARBA00008936"/>
    </source>
</evidence>
<evidence type="ECO:0000256" key="1">
    <source>
        <dbReference type="ARBA" id="ARBA00004273"/>
    </source>
</evidence>
<dbReference type="PANTHER" id="PTHR48082:SF2">
    <property type="entry name" value="ATP SYNTHASE SUBUNIT ALPHA, MITOCHONDRIAL"/>
    <property type="match status" value="1"/>
</dbReference>
<evidence type="ECO:0000256" key="11">
    <source>
        <dbReference type="ARBA" id="ARBA00023065"/>
    </source>
</evidence>
<dbReference type="Pfam" id="PF00346">
    <property type="entry name" value="Complex1_49kDa"/>
    <property type="match status" value="1"/>
</dbReference>
<dbReference type="EMBL" id="SDRB02007537">
    <property type="protein sequence ID" value="THG11005.1"/>
    <property type="molecule type" value="Genomic_DNA"/>
</dbReference>
<evidence type="ECO:0000256" key="12">
    <source>
        <dbReference type="ARBA" id="ARBA00023128"/>
    </source>
</evidence>
<dbReference type="GO" id="GO:0046933">
    <property type="term" value="F:proton-transporting ATP synthase activity, rotational mechanism"/>
    <property type="evidence" value="ECO:0007669"/>
    <property type="project" value="InterPro"/>
</dbReference>
<dbReference type="GO" id="GO:0005524">
    <property type="term" value="F:ATP binding"/>
    <property type="evidence" value="ECO:0007669"/>
    <property type="project" value="UniProtKB-KW"/>
</dbReference>
<evidence type="ECO:0000256" key="4">
    <source>
        <dbReference type="ARBA" id="ARBA00011648"/>
    </source>
</evidence>
<evidence type="ECO:0000259" key="18">
    <source>
        <dbReference type="Pfam" id="PF00306"/>
    </source>
</evidence>